<dbReference type="EMBL" id="SRZC01000025">
    <property type="protein sequence ID" value="TGX80507.1"/>
    <property type="molecule type" value="Genomic_DNA"/>
</dbReference>
<comment type="caution">
    <text evidence="1">The sequence shown here is derived from an EMBL/GenBank/DDBJ whole genome shotgun (WGS) entry which is preliminary data.</text>
</comment>
<evidence type="ECO:0000313" key="2">
    <source>
        <dbReference type="Proteomes" id="UP000308886"/>
    </source>
</evidence>
<sequence>MEQKLYILLTVNVDTNGSLGYSMGKYETLSEAQRAGENALIGWMEWQGFVEEGKEDSGYTGRLCRIKRYSDSWAEACDTDSVAEFDYMVEVF</sequence>
<proteinExistence type="predicted"/>
<accession>A0AC61QMK8</accession>
<protein>
    <submittedName>
        <fullName evidence="1">Uncharacterized protein</fullName>
    </submittedName>
</protein>
<keyword evidence="2" id="KW-1185">Reference proteome</keyword>
<gene>
    <name evidence="1" type="ORF">E5358_12690</name>
</gene>
<reference evidence="1" key="1">
    <citation type="submission" date="2019-04" db="EMBL/GenBank/DDBJ databases">
        <title>Microbes associate with the intestines of laboratory mice.</title>
        <authorList>
            <person name="Navarre W."/>
            <person name="Wong E."/>
            <person name="Huang K."/>
            <person name="Tropini C."/>
            <person name="Ng K."/>
            <person name="Yu B."/>
        </authorList>
    </citation>
    <scope>NUCLEOTIDE SEQUENCE</scope>
    <source>
        <strain evidence="1">NM73_A23</strain>
    </source>
</reference>
<dbReference type="Proteomes" id="UP000308886">
    <property type="component" value="Unassembled WGS sequence"/>
</dbReference>
<name>A0AC61QMK8_9BACT</name>
<evidence type="ECO:0000313" key="1">
    <source>
        <dbReference type="EMBL" id="TGX80507.1"/>
    </source>
</evidence>
<organism evidence="1 2">
    <name type="scientific">Palleniella muris</name>
    <dbReference type="NCBI Taxonomy" id="3038145"/>
    <lineage>
        <taxon>Bacteria</taxon>
        <taxon>Pseudomonadati</taxon>
        <taxon>Bacteroidota</taxon>
        <taxon>Bacteroidia</taxon>
        <taxon>Bacteroidales</taxon>
        <taxon>Prevotellaceae</taxon>
        <taxon>Palleniella</taxon>
    </lineage>
</organism>